<reference evidence="2" key="1">
    <citation type="submission" date="2021-06" db="EMBL/GenBank/DDBJ databases">
        <authorList>
            <person name="Hodson N. C."/>
            <person name="Mongue J. A."/>
            <person name="Jaron S. K."/>
        </authorList>
    </citation>
    <scope>NUCLEOTIDE SEQUENCE</scope>
</reference>
<evidence type="ECO:0000313" key="2">
    <source>
        <dbReference type="EMBL" id="CAG7815809.1"/>
    </source>
</evidence>
<evidence type="ECO:0000256" key="1">
    <source>
        <dbReference type="SAM" id="MobiDB-lite"/>
    </source>
</evidence>
<feature type="compositionally biased region" description="Basic and acidic residues" evidence="1">
    <location>
        <begin position="252"/>
        <end position="268"/>
    </location>
</feature>
<accession>A0A8J2L5G6</accession>
<dbReference type="EMBL" id="CAJVCH010353193">
    <property type="protein sequence ID" value="CAG7815809.1"/>
    <property type="molecule type" value="Genomic_DNA"/>
</dbReference>
<name>A0A8J2L5G6_9HEXA</name>
<dbReference type="Proteomes" id="UP000708208">
    <property type="component" value="Unassembled WGS sequence"/>
</dbReference>
<proteinExistence type="predicted"/>
<feature type="region of interest" description="Disordered" evidence="1">
    <location>
        <begin position="245"/>
        <end position="274"/>
    </location>
</feature>
<comment type="caution">
    <text evidence="2">The sequence shown here is derived from an EMBL/GenBank/DDBJ whole genome shotgun (WGS) entry which is preliminary data.</text>
</comment>
<protein>
    <submittedName>
        <fullName evidence="2">Uncharacterized protein</fullName>
    </submittedName>
</protein>
<evidence type="ECO:0000313" key="3">
    <source>
        <dbReference type="Proteomes" id="UP000708208"/>
    </source>
</evidence>
<dbReference type="AlphaFoldDB" id="A0A8J2L5G6"/>
<organism evidence="2 3">
    <name type="scientific">Allacma fusca</name>
    <dbReference type="NCBI Taxonomy" id="39272"/>
    <lineage>
        <taxon>Eukaryota</taxon>
        <taxon>Metazoa</taxon>
        <taxon>Ecdysozoa</taxon>
        <taxon>Arthropoda</taxon>
        <taxon>Hexapoda</taxon>
        <taxon>Collembola</taxon>
        <taxon>Symphypleona</taxon>
        <taxon>Sminthuridae</taxon>
        <taxon>Allacma</taxon>
    </lineage>
</organism>
<sequence>MDACIDFSDDSMYDVMDIDSLYDESVFGSPDLDPTASDALPGSSSNMVVQPADHETGVHDVPANQCFSLPEQSDKISDNTPPRTGAEAPFINLKMPEISPEAKSDSIPEGPNWFNFGAPFAGAPKDYAQWWKDVHLPPRKCINICHAYEHYLKPEGVEVFYRRFPLLYFGDVRLVKDYPPIRFPKSRYLKVPERMPSAEEMIDGRVPNEQVHYWHTMMKYIYENQIERQFLAVVTPGTIRKPFHPRRRYGKFGRDKSRPAQTDPDFRSKTSASISMSSVPVIKCDPKPITKPRINKPMKCRKCMSAGRTANIRHFIEKCPY</sequence>
<keyword evidence="3" id="KW-1185">Reference proteome</keyword>
<gene>
    <name evidence="2" type="ORF">AFUS01_LOCUS26462</name>
</gene>